<evidence type="ECO:0000313" key="9">
    <source>
        <dbReference type="EMBL" id="SGZ57636.1"/>
    </source>
</evidence>
<evidence type="ECO:0000259" key="8">
    <source>
        <dbReference type="PROSITE" id="PS50048"/>
    </source>
</evidence>
<dbReference type="EMBL" id="LT635761">
    <property type="protein sequence ID" value="SGZ57636.1"/>
    <property type="molecule type" value="Genomic_DNA"/>
</dbReference>
<dbReference type="Proteomes" id="UP000182334">
    <property type="component" value="Chromosome VI"/>
</dbReference>
<feature type="region of interest" description="Disordered" evidence="7">
    <location>
        <begin position="763"/>
        <end position="798"/>
    </location>
</feature>
<evidence type="ECO:0000256" key="5">
    <source>
        <dbReference type="ARBA" id="ARBA00023163"/>
    </source>
</evidence>
<dbReference type="GO" id="GO:0006351">
    <property type="term" value="P:DNA-templated transcription"/>
    <property type="evidence" value="ECO:0007669"/>
    <property type="project" value="InterPro"/>
</dbReference>
<dbReference type="InterPro" id="IPR050987">
    <property type="entry name" value="AtrR-like"/>
</dbReference>
<dbReference type="PROSITE" id="PS00463">
    <property type="entry name" value="ZN2_CY6_FUNGAL_1"/>
    <property type="match status" value="1"/>
</dbReference>
<keyword evidence="4" id="KW-0238">DNA-binding</keyword>
<evidence type="ECO:0000256" key="6">
    <source>
        <dbReference type="ARBA" id="ARBA00023242"/>
    </source>
</evidence>
<dbReference type="Pfam" id="PF04082">
    <property type="entry name" value="Fungal_trans"/>
    <property type="match status" value="1"/>
</dbReference>
<dbReference type="AlphaFoldDB" id="A0A1L0DM39"/>
<dbReference type="InterPro" id="IPR036864">
    <property type="entry name" value="Zn2-C6_fun-type_DNA-bd_sf"/>
</dbReference>
<comment type="subcellular location">
    <subcellularLocation>
        <location evidence="1">Nucleus</location>
    </subcellularLocation>
</comment>
<name>A0A1L0DM39_9ASCO</name>
<dbReference type="PROSITE" id="PS50048">
    <property type="entry name" value="ZN2_CY6_FUNGAL_2"/>
    <property type="match status" value="1"/>
</dbReference>
<evidence type="ECO:0000313" key="10">
    <source>
        <dbReference type="Proteomes" id="UP000182334"/>
    </source>
</evidence>
<dbReference type="OrthoDB" id="2123952at2759"/>
<keyword evidence="6" id="KW-0539">Nucleus</keyword>
<dbReference type="GO" id="GO:0005634">
    <property type="term" value="C:nucleus"/>
    <property type="evidence" value="ECO:0007669"/>
    <property type="project" value="UniProtKB-SubCell"/>
</dbReference>
<dbReference type="STRING" id="45354.A0A1L0DM39"/>
<feature type="compositionally biased region" description="Low complexity" evidence="7">
    <location>
        <begin position="770"/>
        <end position="786"/>
    </location>
</feature>
<dbReference type="PANTHER" id="PTHR46910:SF37">
    <property type="entry name" value="ZN(II)2CYS6 TRANSCRIPTION FACTOR (EUROFUNG)"/>
    <property type="match status" value="1"/>
</dbReference>
<evidence type="ECO:0000256" key="2">
    <source>
        <dbReference type="ARBA" id="ARBA00022723"/>
    </source>
</evidence>
<evidence type="ECO:0000256" key="7">
    <source>
        <dbReference type="SAM" id="MobiDB-lite"/>
    </source>
</evidence>
<dbReference type="GO" id="GO:0008270">
    <property type="term" value="F:zinc ion binding"/>
    <property type="evidence" value="ECO:0007669"/>
    <property type="project" value="InterPro"/>
</dbReference>
<dbReference type="GO" id="GO:0000981">
    <property type="term" value="F:DNA-binding transcription factor activity, RNA polymerase II-specific"/>
    <property type="evidence" value="ECO:0007669"/>
    <property type="project" value="InterPro"/>
</dbReference>
<dbReference type="PANTHER" id="PTHR46910">
    <property type="entry name" value="TRANSCRIPTION FACTOR PDR1"/>
    <property type="match status" value="1"/>
</dbReference>
<keyword evidence="5" id="KW-0804">Transcription</keyword>
<sequence length="842" mass="96377">MLTNLSTLSVDERRRDRVAKACALCRRKKIKCDGMMPCNHCQHLNSSCFYELNKQRKPRTKATDNLQDRLGKLEDLVLRIANKVDSIGTNGGVANTNSALPLLLLLRSATSDGDSSPDQTEEHLEDSSEALKTPVALLMNRDKDSYFQQCKAIMTETFEGDVTLHTRKIQPHYKGAHLGFTMLFSPQSVSFIRLKLPPQDQYITVPLESLLFYVTAWKHVFQSVWIEPQVHTADQIKKLKLGIFPHNRALVDDFLQLYKQIEMGLVCPPDLVKELFDFYYANKSLPPEKKRKFSYSELMIMNLVIAITTSVFIDNKKPLGGVVRYPAVEKITTAQLSSVQEEVFMNSIFYYNRIAAISEGIMSVHALLLMAVYLETSSVMFDINYTLVSTAVRYAQELGLHRIETTAHLSEVERYERIKLWAVCQHMDIDMCYRLGKPPLVNIVDVSVLNSFNDVSVSDLGQLLSNELTIDASSLAVLSLHRSMFKLSQIRSLSYVKLFSASVGFESMSRVQEIVTSINTNMFDLALEMTDDIRPLFYYEENFDKLLQSIRTGLNFDHICNKRGNLLLSYFSHLMTINRVPWQVVADECEKPLLENSEFRRLSLESARTILHIIRNIDREDMPHLETNWLVIFPFAATVNILSNCLNHSNDNEIFKDLSLIIDVSINFFGYFGQKADNEHTRLLYMRLQMYDMLIRILLRITIKIIEEGSNMNILGSNPALKEHLEIIERKYPQFYRRAEGAEAVSDLMKSICPTFYPKLQRDPKNDILNNSPSNNSSNSVSSYVSTPKRTDPALPNIMHPTDSKWGVDENILPNWQFGDDVFNLASEEMSSMPNFFFDNGF</sequence>
<dbReference type="Gene3D" id="4.10.240.10">
    <property type="entry name" value="Zn(2)-C6 fungal-type DNA-binding domain"/>
    <property type="match status" value="1"/>
</dbReference>
<keyword evidence="10" id="KW-1185">Reference proteome</keyword>
<keyword evidence="3" id="KW-0805">Transcription regulation</keyword>
<accession>A0A1L0DM39</accession>
<evidence type="ECO:0000256" key="3">
    <source>
        <dbReference type="ARBA" id="ARBA00023015"/>
    </source>
</evidence>
<keyword evidence="2" id="KW-0479">Metal-binding</keyword>
<proteinExistence type="predicted"/>
<dbReference type="InterPro" id="IPR001138">
    <property type="entry name" value="Zn2Cys6_DnaBD"/>
</dbReference>
<feature type="domain" description="Zn(2)-C6 fungal-type" evidence="8">
    <location>
        <begin position="21"/>
        <end position="50"/>
    </location>
</feature>
<gene>
    <name evidence="9" type="ORF">SAMEA4029010_CIC11G00000004002</name>
</gene>
<evidence type="ECO:0000256" key="1">
    <source>
        <dbReference type="ARBA" id="ARBA00004123"/>
    </source>
</evidence>
<reference evidence="9 10" key="1">
    <citation type="submission" date="2016-10" db="EMBL/GenBank/DDBJ databases">
        <authorList>
            <person name="de Groot N.N."/>
        </authorList>
    </citation>
    <scope>NUCLEOTIDE SEQUENCE [LARGE SCALE GENOMIC DNA]</scope>
    <source>
        <strain evidence="9 10">CBS 141442</strain>
    </source>
</reference>
<dbReference type="CDD" id="cd12148">
    <property type="entry name" value="fungal_TF_MHR"/>
    <property type="match status" value="1"/>
</dbReference>
<evidence type="ECO:0000256" key="4">
    <source>
        <dbReference type="ARBA" id="ARBA00023125"/>
    </source>
</evidence>
<dbReference type="SMART" id="SM00906">
    <property type="entry name" value="Fungal_trans"/>
    <property type="match status" value="1"/>
</dbReference>
<dbReference type="InterPro" id="IPR007219">
    <property type="entry name" value="XnlR_reg_dom"/>
</dbReference>
<protein>
    <submittedName>
        <fullName evidence="9">CIC11C00000004002</fullName>
    </submittedName>
</protein>
<dbReference type="Pfam" id="PF00172">
    <property type="entry name" value="Zn_clus"/>
    <property type="match status" value="1"/>
</dbReference>
<organism evidence="9 10">
    <name type="scientific">Sungouiella intermedia</name>
    <dbReference type="NCBI Taxonomy" id="45354"/>
    <lineage>
        <taxon>Eukaryota</taxon>
        <taxon>Fungi</taxon>
        <taxon>Dikarya</taxon>
        <taxon>Ascomycota</taxon>
        <taxon>Saccharomycotina</taxon>
        <taxon>Pichiomycetes</taxon>
        <taxon>Metschnikowiaceae</taxon>
        <taxon>Sungouiella</taxon>
    </lineage>
</organism>
<dbReference type="GO" id="GO:0003677">
    <property type="term" value="F:DNA binding"/>
    <property type="evidence" value="ECO:0007669"/>
    <property type="project" value="UniProtKB-KW"/>
</dbReference>
<dbReference type="SMART" id="SM00066">
    <property type="entry name" value="GAL4"/>
    <property type="match status" value="1"/>
</dbReference>
<dbReference type="SUPFAM" id="SSF57701">
    <property type="entry name" value="Zn2/Cys6 DNA-binding domain"/>
    <property type="match status" value="1"/>
</dbReference>
<dbReference type="CDD" id="cd00067">
    <property type="entry name" value="GAL4"/>
    <property type="match status" value="1"/>
</dbReference>